<gene>
    <name evidence="11" type="ORF">MM415B04506_0011</name>
</gene>
<evidence type="ECO:0000256" key="4">
    <source>
        <dbReference type="ARBA" id="ARBA00022679"/>
    </source>
</evidence>
<dbReference type="SUPFAM" id="SSF53335">
    <property type="entry name" value="S-adenosyl-L-methionine-dependent methyltransferases"/>
    <property type="match status" value="1"/>
</dbReference>
<keyword evidence="5" id="KW-0949">S-adenosyl-L-methionine</keyword>
<sequence>MREPDWQSEDGDIKLYCGDCAAVLADLPEKSVNCCVTSPPYWGLRDYGTAEWEGGEAECDHTRPDRQGASGERATRTTGHDDIYRDLCGKCGARRIDSQLGLEATPEEYVDKLVEIFRQVRRVLRDDGTVWLNLGDSYGGLAGGNNGVPPEWQRAGRGQSRVTKIRAAGTRTKDLCGIPWRVAFALQADGWYLRQDIIWAKPNPMPESVTDRCTKAHEYIFLLSKSARYWYDAEAIKEEAIGTGGGAFGKVLMADVAAKSGAQARRYERPDYREIGRNRRSVWTVATQPYSEAHFATYPAKLIEPCILAGCPAGGVVLDPFIGSGTTAEVCATKGRGCIGIELNREYMELAIRRIRPAIQQGPDDALFKQAKRIEQPLLIGE</sequence>
<name>A0A6M3LCF7_9ZZZZ</name>
<dbReference type="AlphaFoldDB" id="A0A6M3LCF7"/>
<reference evidence="11" key="1">
    <citation type="submission" date="2020-03" db="EMBL/GenBank/DDBJ databases">
        <title>The deep terrestrial virosphere.</title>
        <authorList>
            <person name="Holmfeldt K."/>
            <person name="Nilsson E."/>
            <person name="Simone D."/>
            <person name="Lopez-Fernandez M."/>
            <person name="Wu X."/>
            <person name="de Brujin I."/>
            <person name="Lundin D."/>
            <person name="Andersson A."/>
            <person name="Bertilsson S."/>
            <person name="Dopson M."/>
        </authorList>
    </citation>
    <scope>NUCLEOTIDE SEQUENCE</scope>
    <source>
        <strain evidence="11">MM415B04506</strain>
    </source>
</reference>
<evidence type="ECO:0000256" key="3">
    <source>
        <dbReference type="ARBA" id="ARBA00022603"/>
    </source>
</evidence>
<dbReference type="EMBL" id="MT143090">
    <property type="protein sequence ID" value="QJA92716.1"/>
    <property type="molecule type" value="Genomic_DNA"/>
</dbReference>
<evidence type="ECO:0000256" key="6">
    <source>
        <dbReference type="ARBA" id="ARBA00022747"/>
    </source>
</evidence>
<dbReference type="Gene3D" id="3.40.50.150">
    <property type="entry name" value="Vaccinia Virus protein VP39"/>
    <property type="match status" value="1"/>
</dbReference>
<feature type="domain" description="DNA methylase N-4/N-6" evidence="10">
    <location>
        <begin position="32"/>
        <end position="352"/>
    </location>
</feature>
<keyword evidence="3 11" id="KW-0489">Methyltransferase</keyword>
<dbReference type="GO" id="GO:0015667">
    <property type="term" value="F:site-specific DNA-methyltransferase (cytosine-N4-specific) activity"/>
    <property type="evidence" value="ECO:0007669"/>
    <property type="project" value="UniProtKB-EC"/>
</dbReference>
<dbReference type="InterPro" id="IPR017985">
    <property type="entry name" value="MeTrfase_CN4_CS"/>
</dbReference>
<protein>
    <recommendedName>
        <fullName evidence="2">site-specific DNA-methyltransferase (cytosine-N(4)-specific)</fullName>
        <ecNumber evidence="2">2.1.1.113</ecNumber>
    </recommendedName>
</protein>
<comment type="similarity">
    <text evidence="1">Belongs to the N(4)/N(6)-methyltransferase family. N(4) subfamily.</text>
</comment>
<evidence type="ECO:0000256" key="5">
    <source>
        <dbReference type="ARBA" id="ARBA00022691"/>
    </source>
</evidence>
<dbReference type="EC" id="2.1.1.113" evidence="2"/>
<dbReference type="PROSITE" id="PS00093">
    <property type="entry name" value="N4_MTASE"/>
    <property type="match status" value="1"/>
</dbReference>
<evidence type="ECO:0000256" key="7">
    <source>
        <dbReference type="ARBA" id="ARBA00023125"/>
    </source>
</evidence>
<dbReference type="GO" id="GO:0032259">
    <property type="term" value="P:methylation"/>
    <property type="evidence" value="ECO:0007669"/>
    <property type="project" value="UniProtKB-KW"/>
</dbReference>
<dbReference type="GO" id="GO:0003677">
    <property type="term" value="F:DNA binding"/>
    <property type="evidence" value="ECO:0007669"/>
    <property type="project" value="UniProtKB-KW"/>
</dbReference>
<comment type="catalytic activity">
    <reaction evidence="8">
        <text>a 2'-deoxycytidine in DNA + S-adenosyl-L-methionine = an N(4)-methyl-2'-deoxycytidine in DNA + S-adenosyl-L-homocysteine + H(+)</text>
        <dbReference type="Rhea" id="RHEA:16857"/>
        <dbReference type="Rhea" id="RHEA-COMP:11369"/>
        <dbReference type="Rhea" id="RHEA-COMP:13674"/>
        <dbReference type="ChEBI" id="CHEBI:15378"/>
        <dbReference type="ChEBI" id="CHEBI:57856"/>
        <dbReference type="ChEBI" id="CHEBI:59789"/>
        <dbReference type="ChEBI" id="CHEBI:85452"/>
        <dbReference type="ChEBI" id="CHEBI:137933"/>
        <dbReference type="EC" id="2.1.1.113"/>
    </reaction>
</comment>
<dbReference type="GO" id="GO:0009307">
    <property type="term" value="P:DNA restriction-modification system"/>
    <property type="evidence" value="ECO:0007669"/>
    <property type="project" value="UniProtKB-KW"/>
</dbReference>
<feature type="region of interest" description="Disordered" evidence="9">
    <location>
        <begin position="56"/>
        <end position="76"/>
    </location>
</feature>
<evidence type="ECO:0000256" key="9">
    <source>
        <dbReference type="SAM" id="MobiDB-lite"/>
    </source>
</evidence>
<proteinExistence type="inferred from homology"/>
<dbReference type="Pfam" id="PF01555">
    <property type="entry name" value="N6_N4_Mtase"/>
    <property type="match status" value="1"/>
</dbReference>
<keyword evidence="6" id="KW-0680">Restriction system</keyword>
<evidence type="ECO:0000256" key="8">
    <source>
        <dbReference type="ARBA" id="ARBA00049120"/>
    </source>
</evidence>
<evidence type="ECO:0000259" key="10">
    <source>
        <dbReference type="Pfam" id="PF01555"/>
    </source>
</evidence>
<dbReference type="InterPro" id="IPR002941">
    <property type="entry name" value="DNA_methylase_N4/N6"/>
</dbReference>
<evidence type="ECO:0000313" key="11">
    <source>
        <dbReference type="EMBL" id="QJA92716.1"/>
    </source>
</evidence>
<keyword evidence="4 11" id="KW-0808">Transferase</keyword>
<dbReference type="GO" id="GO:0008170">
    <property type="term" value="F:N-methyltransferase activity"/>
    <property type="evidence" value="ECO:0007669"/>
    <property type="project" value="InterPro"/>
</dbReference>
<evidence type="ECO:0000256" key="2">
    <source>
        <dbReference type="ARBA" id="ARBA00012185"/>
    </source>
</evidence>
<dbReference type="InterPro" id="IPR029063">
    <property type="entry name" value="SAM-dependent_MTases_sf"/>
</dbReference>
<evidence type="ECO:0000256" key="1">
    <source>
        <dbReference type="ARBA" id="ARBA00010203"/>
    </source>
</evidence>
<keyword evidence="7" id="KW-0238">DNA-binding</keyword>
<accession>A0A6M3LCF7</accession>
<dbReference type="PRINTS" id="PR00508">
    <property type="entry name" value="S21N4MTFRASE"/>
</dbReference>
<organism evidence="11">
    <name type="scientific">viral metagenome</name>
    <dbReference type="NCBI Taxonomy" id="1070528"/>
    <lineage>
        <taxon>unclassified sequences</taxon>
        <taxon>metagenomes</taxon>
        <taxon>organismal metagenomes</taxon>
    </lineage>
</organism>
<dbReference type="InterPro" id="IPR001091">
    <property type="entry name" value="RM_Methyltransferase"/>
</dbReference>